<proteinExistence type="predicted"/>
<gene>
    <name evidence="3" type="ORF">MGWOODY_Clf964</name>
</gene>
<keyword evidence="2" id="KW-0472">Membrane</keyword>
<feature type="compositionally biased region" description="Basic and acidic residues" evidence="1">
    <location>
        <begin position="53"/>
        <end position="72"/>
    </location>
</feature>
<dbReference type="EMBL" id="FAXA01000346">
    <property type="protein sequence ID" value="CUV03030.1"/>
    <property type="molecule type" value="Genomic_DNA"/>
</dbReference>
<evidence type="ECO:0000256" key="1">
    <source>
        <dbReference type="SAM" id="MobiDB-lite"/>
    </source>
</evidence>
<evidence type="ECO:0000256" key="2">
    <source>
        <dbReference type="SAM" id="Phobius"/>
    </source>
</evidence>
<organism evidence="3">
    <name type="scientific">hydrothermal vent metagenome</name>
    <dbReference type="NCBI Taxonomy" id="652676"/>
    <lineage>
        <taxon>unclassified sequences</taxon>
        <taxon>metagenomes</taxon>
        <taxon>ecological metagenomes</taxon>
    </lineage>
</organism>
<evidence type="ECO:0000313" key="3">
    <source>
        <dbReference type="EMBL" id="CUV03030.1"/>
    </source>
</evidence>
<feature type="compositionally biased region" description="Basic residues" evidence="1">
    <location>
        <begin position="77"/>
        <end position="92"/>
    </location>
</feature>
<keyword evidence="2" id="KW-0812">Transmembrane</keyword>
<dbReference type="AlphaFoldDB" id="A0A160VE46"/>
<sequence length="92" mass="10687">MFGGVAWAFIFVFGILGVRWLNDGVYQPIMTFYVPGVLLTIITQVQWTAYRKQMAEKEDPSDANSGEREETNPPRPSARRRRRNQRTGRIRN</sequence>
<feature type="transmembrane region" description="Helical" evidence="2">
    <location>
        <begin position="28"/>
        <end position="47"/>
    </location>
</feature>
<name>A0A160VE46_9ZZZZ</name>
<protein>
    <submittedName>
        <fullName evidence="3">Uncharacterized protein</fullName>
    </submittedName>
</protein>
<reference evidence="3" key="1">
    <citation type="submission" date="2015-10" db="EMBL/GenBank/DDBJ databases">
        <authorList>
            <person name="Gilbert D.G."/>
        </authorList>
    </citation>
    <scope>NUCLEOTIDE SEQUENCE</scope>
</reference>
<feature type="transmembrane region" description="Helical" evidence="2">
    <location>
        <begin position="5"/>
        <end position="22"/>
    </location>
</feature>
<keyword evidence="2" id="KW-1133">Transmembrane helix</keyword>
<accession>A0A160VE46</accession>
<feature type="region of interest" description="Disordered" evidence="1">
    <location>
        <begin position="53"/>
        <end position="92"/>
    </location>
</feature>